<dbReference type="PANTHER" id="PTHR43687:SF6">
    <property type="entry name" value="L-ASPARTATE SEMIALDEHYDE SULFURTRANSFERASE IRON-SULFUR SUBUNIT"/>
    <property type="match status" value="1"/>
</dbReference>
<evidence type="ECO:0000256" key="5">
    <source>
        <dbReference type="ARBA" id="ARBA00022982"/>
    </source>
</evidence>
<dbReference type="EMBL" id="JAPHEG010000003">
    <property type="protein sequence ID" value="MDF2953445.1"/>
    <property type="molecule type" value="Genomic_DNA"/>
</dbReference>
<dbReference type="Pfam" id="PF09383">
    <property type="entry name" value="NIL"/>
    <property type="match status" value="1"/>
</dbReference>
<dbReference type="InterPro" id="IPR017896">
    <property type="entry name" value="4Fe4S_Fe-S-bd"/>
</dbReference>
<dbReference type="PROSITE" id="PS00198">
    <property type="entry name" value="4FE4S_FER_1"/>
    <property type="match status" value="1"/>
</dbReference>
<evidence type="ECO:0000256" key="1">
    <source>
        <dbReference type="ARBA" id="ARBA00022448"/>
    </source>
</evidence>
<dbReference type="SMART" id="SM00930">
    <property type="entry name" value="NIL"/>
    <property type="match status" value="1"/>
</dbReference>
<feature type="domain" description="4Fe-4S ferredoxin-type" evidence="8">
    <location>
        <begin position="119"/>
        <end position="148"/>
    </location>
</feature>
<dbReference type="GO" id="GO:0046872">
    <property type="term" value="F:metal ion binding"/>
    <property type="evidence" value="ECO:0007669"/>
    <property type="project" value="UniProtKB-KW"/>
</dbReference>
<evidence type="ECO:0000259" key="8">
    <source>
        <dbReference type="PROSITE" id="PS51379"/>
    </source>
</evidence>
<protein>
    <submittedName>
        <fullName evidence="9">MinD superfamily P-loop ATPase</fullName>
    </submittedName>
</protein>
<proteinExistence type="predicted"/>
<dbReference type="Gene3D" id="3.30.70.260">
    <property type="match status" value="1"/>
</dbReference>
<dbReference type="InterPro" id="IPR045865">
    <property type="entry name" value="ACT-like_dom_sf"/>
</dbReference>
<evidence type="ECO:0000256" key="7">
    <source>
        <dbReference type="ARBA" id="ARBA00023014"/>
    </source>
</evidence>
<dbReference type="SUPFAM" id="SSF54862">
    <property type="entry name" value="4Fe-4S ferredoxins"/>
    <property type="match status" value="1"/>
</dbReference>
<keyword evidence="7" id="KW-0411">Iron-sulfur</keyword>
<accession>A0AAE3P463</accession>
<keyword evidence="2" id="KW-0004">4Fe-4S</keyword>
<keyword evidence="1" id="KW-0813">Transport</keyword>
<dbReference type="InterPro" id="IPR017900">
    <property type="entry name" value="4Fe4S_Fe_S_CS"/>
</dbReference>
<comment type="caution">
    <text evidence="9">The sequence shown here is derived from an EMBL/GenBank/DDBJ whole genome shotgun (WGS) entry which is preliminary data.</text>
</comment>
<dbReference type="SUPFAM" id="SSF55021">
    <property type="entry name" value="ACT-like"/>
    <property type="match status" value="1"/>
</dbReference>
<evidence type="ECO:0000313" key="10">
    <source>
        <dbReference type="Proteomes" id="UP001144110"/>
    </source>
</evidence>
<reference evidence="9" key="1">
    <citation type="submission" date="2022-11" db="EMBL/GenBank/DDBJ databases">
        <title>Candidatus Alkanophaga archaea from heated hydrothermal vent sediment oxidize petroleum alkanes.</title>
        <authorList>
            <person name="Zehnle H."/>
            <person name="Laso-Perez R."/>
            <person name="Lipp J."/>
            <person name="Teske A."/>
            <person name="Wegener G."/>
        </authorList>
    </citation>
    <scope>NUCLEOTIDE SEQUENCE</scope>
    <source>
        <strain evidence="9">MCA70</strain>
    </source>
</reference>
<dbReference type="Gene3D" id="3.30.70.20">
    <property type="match status" value="1"/>
</dbReference>
<evidence type="ECO:0000256" key="2">
    <source>
        <dbReference type="ARBA" id="ARBA00022485"/>
    </source>
</evidence>
<dbReference type="PROSITE" id="PS51379">
    <property type="entry name" value="4FE4S_FER_2"/>
    <property type="match status" value="2"/>
</dbReference>
<dbReference type="Proteomes" id="UP001144110">
    <property type="component" value="Unassembled WGS sequence"/>
</dbReference>
<keyword evidence="6" id="KW-0408">Iron</keyword>
<evidence type="ECO:0000256" key="4">
    <source>
        <dbReference type="ARBA" id="ARBA00022737"/>
    </source>
</evidence>
<dbReference type="Pfam" id="PF12838">
    <property type="entry name" value="Fer4_7"/>
    <property type="match status" value="1"/>
</dbReference>
<sequence length="155" mass="17495">MLKTENKGGFKMIYKKGLYLKFPPEIVDKPIVYNLVKEYGLIFNILKATITPGKEGIMVMELEGTPEEVKKGLEYLKRIGVEVKPLEQQIIKNEENCIHCGNCTAVCPTQALYVDRESFKIIFDPQKCTACEFCVAVCITKAMEVHVESGVEKTL</sequence>
<dbReference type="InterPro" id="IPR018449">
    <property type="entry name" value="NIL_domain"/>
</dbReference>
<feature type="domain" description="4Fe-4S ferredoxin-type" evidence="8">
    <location>
        <begin position="88"/>
        <end position="117"/>
    </location>
</feature>
<dbReference type="AlphaFoldDB" id="A0AAE3P463"/>
<organism evidence="9 10">
    <name type="scientific">Candidatus Thermodesulfobacterium syntrophicum</name>
    <dbReference type="NCBI Taxonomy" id="3060442"/>
    <lineage>
        <taxon>Bacteria</taxon>
        <taxon>Pseudomonadati</taxon>
        <taxon>Thermodesulfobacteriota</taxon>
        <taxon>Thermodesulfobacteria</taxon>
        <taxon>Thermodesulfobacteriales</taxon>
        <taxon>Thermodesulfobacteriaceae</taxon>
        <taxon>Thermodesulfobacterium</taxon>
    </lineage>
</organism>
<name>A0AAE3P463_9BACT</name>
<evidence type="ECO:0000313" key="9">
    <source>
        <dbReference type="EMBL" id="MDF2953445.1"/>
    </source>
</evidence>
<keyword evidence="5" id="KW-0249">Electron transport</keyword>
<dbReference type="GO" id="GO:0051539">
    <property type="term" value="F:4 iron, 4 sulfur cluster binding"/>
    <property type="evidence" value="ECO:0007669"/>
    <property type="project" value="UniProtKB-KW"/>
</dbReference>
<keyword evidence="4" id="KW-0677">Repeat</keyword>
<dbReference type="PANTHER" id="PTHR43687">
    <property type="entry name" value="ADENYLYLSULFATE REDUCTASE, BETA SUBUNIT"/>
    <property type="match status" value="1"/>
</dbReference>
<gene>
    <name evidence="9" type="ORF">OD816_000690</name>
</gene>
<dbReference type="InterPro" id="IPR050572">
    <property type="entry name" value="Fe-S_Ferredoxin"/>
</dbReference>
<evidence type="ECO:0000256" key="3">
    <source>
        <dbReference type="ARBA" id="ARBA00022723"/>
    </source>
</evidence>
<evidence type="ECO:0000256" key="6">
    <source>
        <dbReference type="ARBA" id="ARBA00023004"/>
    </source>
</evidence>
<keyword evidence="3" id="KW-0479">Metal-binding</keyword>